<reference evidence="3 4" key="1">
    <citation type="submission" date="2014-03" db="EMBL/GenBank/DDBJ databases">
        <title>Genome sequence of Bordetella hinzii.</title>
        <authorList>
            <person name="Register K."/>
            <person name="Harvill E."/>
            <person name="Goodfield L.L."/>
            <person name="Ivanov Y.V."/>
            <person name="Meyer J.A."/>
            <person name="Muse S.J."/>
            <person name="Jacobs N."/>
            <person name="Bendor L."/>
            <person name="Smallridge W.E."/>
            <person name="Brinkac L.M."/>
            <person name="Sanka R."/>
            <person name="Kim M."/>
            <person name="Losada L."/>
        </authorList>
    </citation>
    <scope>NUCLEOTIDE SEQUENCE [LARGE SCALE GENOMIC DNA]</scope>
    <source>
        <strain evidence="3 4">OH87 BAL007II</strain>
    </source>
</reference>
<comment type="caution">
    <text evidence="3">The sequence shown here is derived from an EMBL/GenBank/DDBJ whole genome shotgun (WGS) entry which is preliminary data.</text>
</comment>
<keyword evidence="1" id="KW-0812">Transmembrane</keyword>
<accession>A0ABR4R5C5</accession>
<feature type="domain" description="DUF2231" evidence="2">
    <location>
        <begin position="13"/>
        <end position="134"/>
    </location>
</feature>
<dbReference type="InterPro" id="IPR019251">
    <property type="entry name" value="DUF2231_TM"/>
</dbReference>
<feature type="transmembrane region" description="Helical" evidence="1">
    <location>
        <begin position="49"/>
        <end position="70"/>
    </location>
</feature>
<dbReference type="Proteomes" id="UP000025748">
    <property type="component" value="Unassembled WGS sequence"/>
</dbReference>
<keyword evidence="4" id="KW-1185">Reference proteome</keyword>
<evidence type="ECO:0000313" key="3">
    <source>
        <dbReference type="EMBL" id="KCB26130.1"/>
    </source>
</evidence>
<evidence type="ECO:0000259" key="2">
    <source>
        <dbReference type="Pfam" id="PF09990"/>
    </source>
</evidence>
<gene>
    <name evidence="3" type="ORF">L544_3430</name>
</gene>
<organism evidence="3 4">
    <name type="scientific">Bordetella hinzii OH87 BAL007II</name>
    <dbReference type="NCBI Taxonomy" id="1331262"/>
    <lineage>
        <taxon>Bacteria</taxon>
        <taxon>Pseudomonadati</taxon>
        <taxon>Pseudomonadota</taxon>
        <taxon>Betaproteobacteria</taxon>
        <taxon>Burkholderiales</taxon>
        <taxon>Alcaligenaceae</taxon>
        <taxon>Bordetella</taxon>
    </lineage>
</organism>
<dbReference type="Pfam" id="PF09990">
    <property type="entry name" value="DUF2231"/>
    <property type="match status" value="1"/>
</dbReference>
<sequence>MIPTLENRYAPAGRPMHAVFLAGMFPLFLGAALGDAAYAQSFDIQWNNFASWLLVGALLFSGIALVLALIDLLRPARRVAGTVAYVLALLALWVVGIFNALVHARDAWGSMPAGLVLSVLAVVLACAVIWLGFRAPPVRSPV</sequence>
<name>A0ABR4R5C5_9BORD</name>
<feature type="transmembrane region" description="Helical" evidence="1">
    <location>
        <begin position="113"/>
        <end position="133"/>
    </location>
</feature>
<keyword evidence="1" id="KW-1133">Transmembrane helix</keyword>
<evidence type="ECO:0000313" key="4">
    <source>
        <dbReference type="Proteomes" id="UP000025748"/>
    </source>
</evidence>
<proteinExistence type="predicted"/>
<protein>
    <submittedName>
        <fullName evidence="3">Membrane protein, PF09990 family</fullName>
    </submittedName>
</protein>
<dbReference type="EMBL" id="JHEM01000002">
    <property type="protein sequence ID" value="KCB26130.1"/>
    <property type="molecule type" value="Genomic_DNA"/>
</dbReference>
<keyword evidence="1" id="KW-0472">Membrane</keyword>
<evidence type="ECO:0000256" key="1">
    <source>
        <dbReference type="SAM" id="Phobius"/>
    </source>
</evidence>
<feature type="transmembrane region" description="Helical" evidence="1">
    <location>
        <begin position="82"/>
        <end position="101"/>
    </location>
</feature>